<feature type="domain" description="HTH tetR-type" evidence="5">
    <location>
        <begin position="7"/>
        <end position="67"/>
    </location>
</feature>
<dbReference type="Proteomes" id="UP001146468">
    <property type="component" value="Unassembled WGS sequence"/>
</dbReference>
<dbReference type="AlphaFoldDB" id="A0A9X3LU68"/>
<keyword evidence="2 4" id="KW-0238">DNA-binding</keyword>
<evidence type="ECO:0000313" key="7">
    <source>
        <dbReference type="Proteomes" id="UP001146468"/>
    </source>
</evidence>
<dbReference type="PANTHER" id="PTHR30055">
    <property type="entry name" value="HTH-TYPE TRANSCRIPTIONAL REGULATOR RUTR"/>
    <property type="match status" value="1"/>
</dbReference>
<name>A0A9X3LU68_9CORY</name>
<evidence type="ECO:0000256" key="2">
    <source>
        <dbReference type="ARBA" id="ARBA00023125"/>
    </source>
</evidence>
<dbReference type="SUPFAM" id="SSF48498">
    <property type="entry name" value="Tetracyclin repressor-like, C-terminal domain"/>
    <property type="match status" value="1"/>
</dbReference>
<evidence type="ECO:0000259" key="5">
    <source>
        <dbReference type="PROSITE" id="PS50977"/>
    </source>
</evidence>
<sequence>MMRADAVLRREKLIDAACTLFRTHPSTTVTLESIADRAGVGIATLYRNFPTRRHLKVACGIQMLDDIRLLIEDLKENFHTDPRAQWDGFVWKLLDVGSCPLIEAIASEDLGKNPELAAKRAEMIEAFQSVLDLAVPAGLVPRDLAPLEFAEEVFVVTRPLGGKLGEEHPDVQNRLMGRLLTAWRSGN</sequence>
<evidence type="ECO:0000256" key="1">
    <source>
        <dbReference type="ARBA" id="ARBA00023015"/>
    </source>
</evidence>
<evidence type="ECO:0000256" key="4">
    <source>
        <dbReference type="PROSITE-ProRule" id="PRU00335"/>
    </source>
</evidence>
<dbReference type="EMBL" id="JAKMUS010000010">
    <property type="protein sequence ID" value="MCZ9294312.1"/>
    <property type="molecule type" value="Genomic_DNA"/>
</dbReference>
<dbReference type="Gene3D" id="1.10.357.10">
    <property type="entry name" value="Tetracycline Repressor, domain 2"/>
    <property type="match status" value="1"/>
</dbReference>
<keyword evidence="1" id="KW-0805">Transcription regulation</keyword>
<feature type="DNA-binding region" description="H-T-H motif" evidence="4">
    <location>
        <begin position="30"/>
        <end position="49"/>
    </location>
</feature>
<keyword evidence="7" id="KW-1185">Reference proteome</keyword>
<dbReference type="PANTHER" id="PTHR30055:SF234">
    <property type="entry name" value="HTH-TYPE TRANSCRIPTIONAL REGULATOR BETI"/>
    <property type="match status" value="1"/>
</dbReference>
<dbReference type="InterPro" id="IPR050109">
    <property type="entry name" value="HTH-type_TetR-like_transc_reg"/>
</dbReference>
<reference evidence="6" key="1">
    <citation type="submission" date="2022-02" db="EMBL/GenBank/DDBJ databases">
        <title>Corynebacterium sp. from urogenital microbiome.</title>
        <authorList>
            <person name="Cappelli E.A."/>
            <person name="Ribeiro T.G."/>
            <person name="Peixe L."/>
        </authorList>
    </citation>
    <scope>NUCLEOTIDE SEQUENCE</scope>
    <source>
        <strain evidence="6">C8Ua_172</strain>
    </source>
</reference>
<evidence type="ECO:0000313" key="6">
    <source>
        <dbReference type="EMBL" id="MCZ9294312.1"/>
    </source>
</evidence>
<dbReference type="GO" id="GO:0003700">
    <property type="term" value="F:DNA-binding transcription factor activity"/>
    <property type="evidence" value="ECO:0007669"/>
    <property type="project" value="TreeGrafter"/>
</dbReference>
<dbReference type="InterPro" id="IPR001647">
    <property type="entry name" value="HTH_TetR"/>
</dbReference>
<organism evidence="6 7">
    <name type="scientific">Corynebacterium meitnerae</name>
    <dbReference type="NCBI Taxonomy" id="2913498"/>
    <lineage>
        <taxon>Bacteria</taxon>
        <taxon>Bacillati</taxon>
        <taxon>Actinomycetota</taxon>
        <taxon>Actinomycetes</taxon>
        <taxon>Mycobacteriales</taxon>
        <taxon>Corynebacteriaceae</taxon>
        <taxon>Corynebacterium</taxon>
    </lineage>
</organism>
<gene>
    <name evidence="6" type="ORF">L8U60_07430</name>
</gene>
<dbReference type="GO" id="GO:0000976">
    <property type="term" value="F:transcription cis-regulatory region binding"/>
    <property type="evidence" value="ECO:0007669"/>
    <property type="project" value="TreeGrafter"/>
</dbReference>
<proteinExistence type="predicted"/>
<dbReference type="PROSITE" id="PS50977">
    <property type="entry name" value="HTH_TETR_2"/>
    <property type="match status" value="1"/>
</dbReference>
<protein>
    <submittedName>
        <fullName evidence="6">TetR/AcrR family transcriptional regulator</fullName>
    </submittedName>
</protein>
<dbReference type="Pfam" id="PF00440">
    <property type="entry name" value="TetR_N"/>
    <property type="match status" value="1"/>
</dbReference>
<dbReference type="InterPro" id="IPR009057">
    <property type="entry name" value="Homeodomain-like_sf"/>
</dbReference>
<dbReference type="SUPFAM" id="SSF46689">
    <property type="entry name" value="Homeodomain-like"/>
    <property type="match status" value="1"/>
</dbReference>
<accession>A0A9X3LU68</accession>
<comment type="caution">
    <text evidence="6">The sequence shown here is derived from an EMBL/GenBank/DDBJ whole genome shotgun (WGS) entry which is preliminary data.</text>
</comment>
<dbReference type="InterPro" id="IPR036271">
    <property type="entry name" value="Tet_transcr_reg_TetR-rel_C_sf"/>
</dbReference>
<evidence type="ECO:0000256" key="3">
    <source>
        <dbReference type="ARBA" id="ARBA00023163"/>
    </source>
</evidence>
<keyword evidence="3" id="KW-0804">Transcription</keyword>